<evidence type="ECO:0000313" key="2">
    <source>
        <dbReference type="EMBL" id="QGM94387.1"/>
    </source>
</evidence>
<evidence type="ECO:0008006" key="4">
    <source>
        <dbReference type="Google" id="ProtNLM"/>
    </source>
</evidence>
<proteinExistence type="predicted"/>
<dbReference type="EMBL" id="CP044328">
    <property type="protein sequence ID" value="QGM94387.1"/>
    <property type="molecule type" value="Genomic_DNA"/>
</dbReference>
<dbReference type="Gene3D" id="1.10.260.40">
    <property type="entry name" value="lambda repressor-like DNA-binding domains"/>
    <property type="match status" value="1"/>
</dbReference>
<reference evidence="3" key="1">
    <citation type="submission" date="2019-09" db="EMBL/GenBank/DDBJ databases">
        <title>Isolation and complete genome sequencing of Methylocystis species.</title>
        <authorList>
            <person name="Rumah B.L."/>
            <person name="Stead C.E."/>
            <person name="Stevens B.C."/>
            <person name="Minton N.P."/>
            <person name="Grosse-Honebrink A."/>
            <person name="Zhang Y."/>
        </authorList>
    </citation>
    <scope>NUCLEOTIDE SEQUENCE [LARGE SCALE GENOMIC DNA]</scope>
    <source>
        <strain evidence="3">BRCS1</strain>
    </source>
</reference>
<sequence length="66" mass="7668">MLALHSHRFGERGPREPHRRHEFLAHAHPAIRARRRFATSAEGKVTQADLARRYNVSRSTISRLQV</sequence>
<accession>A0ABX6EKH5</accession>
<organism evidence="2 3">
    <name type="scientific">Methylocystis rosea</name>
    <dbReference type="NCBI Taxonomy" id="173366"/>
    <lineage>
        <taxon>Bacteria</taxon>
        <taxon>Pseudomonadati</taxon>
        <taxon>Pseudomonadota</taxon>
        <taxon>Alphaproteobacteria</taxon>
        <taxon>Hyphomicrobiales</taxon>
        <taxon>Methylocystaceae</taxon>
        <taxon>Methylocystis</taxon>
    </lineage>
</organism>
<feature type="region of interest" description="Disordered" evidence="1">
    <location>
        <begin position="1"/>
        <end position="21"/>
    </location>
</feature>
<name>A0ABX6EKH5_9HYPH</name>
<dbReference type="InterPro" id="IPR010982">
    <property type="entry name" value="Lambda_DNA-bd_dom_sf"/>
</dbReference>
<evidence type="ECO:0000256" key="1">
    <source>
        <dbReference type="SAM" id="MobiDB-lite"/>
    </source>
</evidence>
<evidence type="ECO:0000313" key="3">
    <source>
        <dbReference type="Proteomes" id="UP000424673"/>
    </source>
</evidence>
<dbReference type="Proteomes" id="UP000424673">
    <property type="component" value="Chromosome"/>
</dbReference>
<reference evidence="2 3" key="2">
    <citation type="journal article" date="2021" name="AMB Express">
        <title>Isolation and characterisation of Methylocystis spp. for poly-3-hydroxybutyrate production using waste methane feedstocks.</title>
        <authorList>
            <person name="Rumah B.L."/>
            <person name="Stead C.E."/>
            <person name="Claxton Stevens B.H."/>
            <person name="Minton N.P."/>
            <person name="Grosse-Honebrink A."/>
            <person name="Zhang Y."/>
        </authorList>
    </citation>
    <scope>NUCLEOTIDE SEQUENCE [LARGE SCALE GENOMIC DNA]</scope>
    <source>
        <strain evidence="2 3">BRCS1</strain>
    </source>
</reference>
<keyword evidence="3" id="KW-1185">Reference proteome</keyword>
<protein>
    <recommendedName>
        <fullName evidence="4">Helix-turn-helix domain-containing protein</fullName>
    </recommendedName>
</protein>
<gene>
    <name evidence="2" type="ORF">F7D13_10295</name>
</gene>